<evidence type="ECO:0000313" key="1">
    <source>
        <dbReference type="EMBL" id="MFE3867118.1"/>
    </source>
</evidence>
<keyword evidence="2" id="KW-1185">Reference proteome</keyword>
<dbReference type="Proteomes" id="UP001600109">
    <property type="component" value="Unassembled WGS sequence"/>
</dbReference>
<name>A0ABW6HT08_9FLAO</name>
<gene>
    <name evidence="1" type="ORF">ACFX5E_03405</name>
</gene>
<evidence type="ECO:0008006" key="3">
    <source>
        <dbReference type="Google" id="ProtNLM"/>
    </source>
</evidence>
<accession>A0ABW6HT08</accession>
<dbReference type="EMBL" id="JBHZPZ010000003">
    <property type="protein sequence ID" value="MFE3867118.1"/>
    <property type="molecule type" value="Genomic_DNA"/>
</dbReference>
<reference evidence="1 2" key="1">
    <citation type="submission" date="2024-06" db="EMBL/GenBank/DDBJ databases">
        <title>Flavobacterium spp. isolated from glacier.</title>
        <authorList>
            <person name="Han D."/>
        </authorList>
    </citation>
    <scope>NUCLEOTIDE SEQUENCE [LARGE SCALE GENOMIC DNA]</scope>
    <source>
        <strain evidence="1 2">LS2P90</strain>
    </source>
</reference>
<organism evidence="1 2">
    <name type="scientific">Flavobacterium xylosi</name>
    <dbReference type="NCBI Taxonomy" id="3230415"/>
    <lineage>
        <taxon>Bacteria</taxon>
        <taxon>Pseudomonadati</taxon>
        <taxon>Bacteroidota</taxon>
        <taxon>Flavobacteriia</taxon>
        <taxon>Flavobacteriales</taxon>
        <taxon>Flavobacteriaceae</taxon>
        <taxon>Flavobacterium</taxon>
    </lineage>
</organism>
<evidence type="ECO:0000313" key="2">
    <source>
        <dbReference type="Proteomes" id="UP001600109"/>
    </source>
</evidence>
<sequence length="137" mass="15862">MQTEKKVLRYIYIYSTAGLLNEKKLTKNQALVKVKFLKSKEMIMPTHPFNSKSYINSTHLKEDEANTFFTGVNNAEGTQIFSFEYVKIENGIKESQSELEGKNITLRGELNEITVEGNMLPRFKLKFIKGEYIIENK</sequence>
<protein>
    <recommendedName>
        <fullName evidence="3">Lipocalin-like domain-containing protein</fullName>
    </recommendedName>
</protein>
<proteinExistence type="predicted"/>
<comment type="caution">
    <text evidence="1">The sequence shown here is derived from an EMBL/GenBank/DDBJ whole genome shotgun (WGS) entry which is preliminary data.</text>
</comment>